<dbReference type="RefSeq" id="WP_119795260.1">
    <property type="nucleotide sequence ID" value="NZ_QYZD01000020.1"/>
</dbReference>
<dbReference type="Gene3D" id="2.60.300.12">
    <property type="entry name" value="HesB-like domain"/>
    <property type="match status" value="1"/>
</dbReference>
<dbReference type="PROSITE" id="PS01152">
    <property type="entry name" value="HESB"/>
    <property type="match status" value="1"/>
</dbReference>
<dbReference type="PANTHER" id="PTHR43011">
    <property type="entry name" value="IRON-SULFUR CLUSTER ASSEMBLY 2 HOMOLOG, MITOCHONDRIAL"/>
    <property type="match status" value="1"/>
</dbReference>
<accession>A0A3A3GE37</accession>
<evidence type="ECO:0000313" key="2">
    <source>
        <dbReference type="EMBL" id="RJG21894.1"/>
    </source>
</evidence>
<dbReference type="SUPFAM" id="SSF89360">
    <property type="entry name" value="HesB-like domain"/>
    <property type="match status" value="1"/>
</dbReference>
<evidence type="ECO:0000313" key="3">
    <source>
        <dbReference type="Proteomes" id="UP000266177"/>
    </source>
</evidence>
<protein>
    <submittedName>
        <fullName evidence="2">Iron-sulfur cluster assembly accessory protein</fullName>
    </submittedName>
</protein>
<dbReference type="GO" id="GO:0051537">
    <property type="term" value="F:2 iron, 2 sulfur cluster binding"/>
    <property type="evidence" value="ECO:0007669"/>
    <property type="project" value="TreeGrafter"/>
</dbReference>
<name>A0A3A3GE37_PANTH</name>
<gene>
    <name evidence="2" type="ORF">DQX05_19970</name>
</gene>
<proteinExistence type="predicted"/>
<dbReference type="GO" id="GO:0016226">
    <property type="term" value="P:iron-sulfur cluster assembly"/>
    <property type="evidence" value="ECO:0007669"/>
    <property type="project" value="InterPro"/>
</dbReference>
<dbReference type="InterPro" id="IPR016092">
    <property type="entry name" value="ATAP"/>
</dbReference>
<dbReference type="OrthoDB" id="9801228at2"/>
<sequence>MITISDQAVEKIEEMMAQEENPALFLRIGVHAGGCSGFSYGMGLDDQESADDVHMTFGQVKVVVDKESIPFLNGLVIDYKESGMSGGFTIDNPNATATCGCGASFRTALAQGKAEKCDD</sequence>
<dbReference type="AlphaFoldDB" id="A0A3A3GE37"/>
<reference evidence="2 3" key="1">
    <citation type="submission" date="2018-09" db="EMBL/GenBank/DDBJ databases">
        <title>Paenibacillus SK2017-BO5.</title>
        <authorList>
            <person name="Piskunova J.V."/>
            <person name="Dubiley S.A."/>
            <person name="Severinov K.V."/>
        </authorList>
    </citation>
    <scope>NUCLEOTIDE SEQUENCE [LARGE SCALE GENOMIC DNA]</scope>
    <source>
        <strain evidence="2 3">BO5</strain>
    </source>
</reference>
<dbReference type="InterPro" id="IPR035903">
    <property type="entry name" value="HesB-like_dom_sf"/>
</dbReference>
<dbReference type="Pfam" id="PF01521">
    <property type="entry name" value="Fe-S_biosyn"/>
    <property type="match status" value="1"/>
</dbReference>
<comment type="caution">
    <text evidence="2">The sequence shown here is derived from an EMBL/GenBank/DDBJ whole genome shotgun (WGS) entry which is preliminary data.</text>
</comment>
<feature type="domain" description="Core" evidence="1">
    <location>
        <begin position="2"/>
        <end position="102"/>
    </location>
</feature>
<dbReference type="PANTHER" id="PTHR43011:SF1">
    <property type="entry name" value="IRON-SULFUR CLUSTER ASSEMBLY 2 HOMOLOG, MITOCHONDRIAL"/>
    <property type="match status" value="1"/>
</dbReference>
<dbReference type="GO" id="GO:0051539">
    <property type="term" value="F:4 iron, 4 sulfur cluster binding"/>
    <property type="evidence" value="ECO:0007669"/>
    <property type="project" value="TreeGrafter"/>
</dbReference>
<dbReference type="Proteomes" id="UP000266177">
    <property type="component" value="Unassembled WGS sequence"/>
</dbReference>
<dbReference type="GO" id="GO:0005506">
    <property type="term" value="F:iron ion binding"/>
    <property type="evidence" value="ECO:0007669"/>
    <property type="project" value="TreeGrafter"/>
</dbReference>
<organism evidence="2 3">
    <name type="scientific">Paenibacillus thiaminolyticus</name>
    <name type="common">Bacillus thiaminolyticus</name>
    <dbReference type="NCBI Taxonomy" id="49283"/>
    <lineage>
        <taxon>Bacteria</taxon>
        <taxon>Bacillati</taxon>
        <taxon>Bacillota</taxon>
        <taxon>Bacilli</taxon>
        <taxon>Bacillales</taxon>
        <taxon>Paenibacillaceae</taxon>
        <taxon>Paenibacillus</taxon>
    </lineage>
</organism>
<evidence type="ECO:0000259" key="1">
    <source>
        <dbReference type="Pfam" id="PF01521"/>
    </source>
</evidence>
<dbReference type="EMBL" id="QYZD01000020">
    <property type="protein sequence ID" value="RJG21894.1"/>
    <property type="molecule type" value="Genomic_DNA"/>
</dbReference>
<dbReference type="InterPro" id="IPR017870">
    <property type="entry name" value="FeS_cluster_insertion_CS"/>
</dbReference>
<dbReference type="NCBIfam" id="TIGR00049">
    <property type="entry name" value="iron-sulfur cluster assembly accessory protein"/>
    <property type="match status" value="1"/>
</dbReference>
<dbReference type="InterPro" id="IPR000361">
    <property type="entry name" value="ATAP_core_dom"/>
</dbReference>